<dbReference type="InterPro" id="IPR052336">
    <property type="entry name" value="MlaD_Phospholipid_Transporter"/>
</dbReference>
<evidence type="ECO:0000259" key="3">
    <source>
        <dbReference type="Pfam" id="PF02470"/>
    </source>
</evidence>
<dbReference type="PROSITE" id="PS51257">
    <property type="entry name" value="PROKAR_LIPOPROTEIN"/>
    <property type="match status" value="1"/>
</dbReference>
<dbReference type="GO" id="GO:0005576">
    <property type="term" value="C:extracellular region"/>
    <property type="evidence" value="ECO:0007669"/>
    <property type="project" value="TreeGrafter"/>
</dbReference>
<dbReference type="InterPro" id="IPR003399">
    <property type="entry name" value="Mce/MlaD"/>
</dbReference>
<comment type="caution">
    <text evidence="5">The sequence shown here is derived from an EMBL/GenBank/DDBJ whole genome shotgun (WGS) entry which is preliminary data.</text>
</comment>
<keyword evidence="2" id="KW-0732">Signal</keyword>
<dbReference type="EMBL" id="QLYX01000004">
    <property type="protein sequence ID" value="RAY15168.1"/>
    <property type="molecule type" value="Genomic_DNA"/>
</dbReference>
<dbReference type="NCBIfam" id="TIGR00996">
    <property type="entry name" value="Mtu_fam_mce"/>
    <property type="match status" value="1"/>
</dbReference>
<dbReference type="OrthoDB" id="9774928at2"/>
<dbReference type="Proteomes" id="UP000251891">
    <property type="component" value="Unassembled WGS sequence"/>
</dbReference>
<feature type="chain" id="PRO_5038488839" evidence="2">
    <location>
        <begin position="27"/>
        <end position="426"/>
    </location>
</feature>
<dbReference type="InterPro" id="IPR005693">
    <property type="entry name" value="Mce"/>
</dbReference>
<sequence>MTNRPLLRLCAVALAGAAVLSGCSFRGVDAVPLPGGPDLGADPYEVRIEFQNVLDLVPQSAVKVNDVSVGKVTKIELDGWRARVTVKVRKDVRLPDNARAGIGQTSLLGEKFISLAAPTTEAPQGALGQGDLIPLRNTTRNTEVEEVLSAMSLLLNGGGIEQIATITHELRTAMDGREQTIKSVLHQVDTFVGTLDRHRGAIVRALDSIDRLSGKLAAERRTIEDTIDRAGPAIKVLDQNRADLTKMLVALDELSKTTTRVVNASKADLLVNLKALEPILANLNKAGTHLPRQLEAMITFPFPHTFSNVLRGDYGNVHMTLDLDMKSLARNLLGGTELDALTKQGAAARNLLRPPDITLPQQPPGVLPQRSAGAPQPGPGLPTLPALPTLLPSPPAARPRAASPVLTREELAQQQDLYTLLMGGLS</sequence>
<dbReference type="Pfam" id="PF11887">
    <property type="entry name" value="Mce4_CUP1"/>
    <property type="match status" value="1"/>
</dbReference>
<evidence type="ECO:0000313" key="5">
    <source>
        <dbReference type="EMBL" id="RAY15168.1"/>
    </source>
</evidence>
<dbReference type="PANTHER" id="PTHR33371:SF15">
    <property type="entry name" value="LIPOPROTEIN LPRN"/>
    <property type="match status" value="1"/>
</dbReference>
<organism evidence="5 6">
    <name type="scientific">Actinomadura craniellae</name>
    <dbReference type="NCBI Taxonomy" id="2231787"/>
    <lineage>
        <taxon>Bacteria</taxon>
        <taxon>Bacillati</taxon>
        <taxon>Actinomycetota</taxon>
        <taxon>Actinomycetes</taxon>
        <taxon>Streptosporangiales</taxon>
        <taxon>Thermomonosporaceae</taxon>
        <taxon>Actinomadura</taxon>
    </lineage>
</organism>
<feature type="domain" description="Mce/MlaD" evidence="3">
    <location>
        <begin position="43"/>
        <end position="116"/>
    </location>
</feature>
<evidence type="ECO:0000259" key="4">
    <source>
        <dbReference type="Pfam" id="PF11887"/>
    </source>
</evidence>
<feature type="signal peptide" evidence="2">
    <location>
        <begin position="1"/>
        <end position="26"/>
    </location>
</feature>
<evidence type="ECO:0000313" key="6">
    <source>
        <dbReference type="Proteomes" id="UP000251891"/>
    </source>
</evidence>
<dbReference type="PANTHER" id="PTHR33371">
    <property type="entry name" value="INTERMEMBRANE PHOSPHOLIPID TRANSPORT SYSTEM BINDING PROTEIN MLAD-RELATED"/>
    <property type="match status" value="1"/>
</dbReference>
<dbReference type="InterPro" id="IPR024516">
    <property type="entry name" value="Mce_C"/>
</dbReference>
<dbReference type="Pfam" id="PF02470">
    <property type="entry name" value="MlaD"/>
    <property type="match status" value="1"/>
</dbReference>
<name>A0A365H818_9ACTN</name>
<gene>
    <name evidence="5" type="ORF">DPM19_10600</name>
</gene>
<evidence type="ECO:0000256" key="2">
    <source>
        <dbReference type="SAM" id="SignalP"/>
    </source>
</evidence>
<dbReference type="RefSeq" id="WP_111865599.1">
    <property type="nucleotide sequence ID" value="NZ_QLYX01000004.1"/>
</dbReference>
<feature type="domain" description="Mammalian cell entry C-terminal" evidence="4">
    <location>
        <begin position="127"/>
        <end position="297"/>
    </location>
</feature>
<proteinExistence type="predicted"/>
<keyword evidence="6" id="KW-1185">Reference proteome</keyword>
<protein>
    <submittedName>
        <fullName evidence="5">Virulence factor Mce family protein</fullName>
    </submittedName>
</protein>
<evidence type="ECO:0000256" key="1">
    <source>
        <dbReference type="SAM" id="MobiDB-lite"/>
    </source>
</evidence>
<dbReference type="AlphaFoldDB" id="A0A365H818"/>
<reference evidence="5 6" key="1">
    <citation type="submission" date="2018-06" db="EMBL/GenBank/DDBJ databases">
        <title>Actinomadura craniellae sp. nov. isolated from marine sponge Craniella sp.</title>
        <authorList>
            <person name="Li L."/>
            <person name="Xu Q.H."/>
            <person name="Lin H.W."/>
            <person name="Lu Y.H."/>
        </authorList>
    </citation>
    <scope>NUCLEOTIDE SEQUENCE [LARGE SCALE GENOMIC DNA]</scope>
    <source>
        <strain evidence="5 6">LHW63021</strain>
    </source>
</reference>
<feature type="region of interest" description="Disordered" evidence="1">
    <location>
        <begin position="353"/>
        <end position="405"/>
    </location>
</feature>
<accession>A0A365H818</accession>